<proteinExistence type="predicted"/>
<protein>
    <submittedName>
        <fullName evidence="1">Uncharacterized protein</fullName>
    </submittedName>
</protein>
<keyword evidence="2" id="KW-1185">Reference proteome</keyword>
<organism evidence="1 2">
    <name type="scientific">Diploscapter pachys</name>
    <dbReference type="NCBI Taxonomy" id="2018661"/>
    <lineage>
        <taxon>Eukaryota</taxon>
        <taxon>Metazoa</taxon>
        <taxon>Ecdysozoa</taxon>
        <taxon>Nematoda</taxon>
        <taxon>Chromadorea</taxon>
        <taxon>Rhabditida</taxon>
        <taxon>Rhabditina</taxon>
        <taxon>Rhabditomorpha</taxon>
        <taxon>Rhabditoidea</taxon>
        <taxon>Rhabditidae</taxon>
        <taxon>Diploscapter</taxon>
    </lineage>
</organism>
<evidence type="ECO:0000313" key="1">
    <source>
        <dbReference type="EMBL" id="PAV92404.1"/>
    </source>
</evidence>
<name>A0A2A2M1P5_9BILA</name>
<reference evidence="1 2" key="1">
    <citation type="journal article" date="2017" name="Curr. Biol.">
        <title>Genome architecture and evolution of a unichromosomal asexual nematode.</title>
        <authorList>
            <person name="Fradin H."/>
            <person name="Zegar C."/>
            <person name="Gutwein M."/>
            <person name="Lucas J."/>
            <person name="Kovtun M."/>
            <person name="Corcoran D."/>
            <person name="Baugh L.R."/>
            <person name="Kiontke K."/>
            <person name="Gunsalus K."/>
            <person name="Fitch D.H."/>
            <person name="Piano F."/>
        </authorList>
    </citation>
    <scope>NUCLEOTIDE SEQUENCE [LARGE SCALE GENOMIC DNA]</scope>
    <source>
        <strain evidence="1">PF1309</strain>
    </source>
</reference>
<comment type="caution">
    <text evidence="1">The sequence shown here is derived from an EMBL/GenBank/DDBJ whole genome shotgun (WGS) entry which is preliminary data.</text>
</comment>
<dbReference type="EMBL" id="LIAE01006215">
    <property type="protein sequence ID" value="PAV92404.1"/>
    <property type="molecule type" value="Genomic_DNA"/>
</dbReference>
<sequence length="181" mass="19349">MRHGPEGQQLGAAVRHPLDAQDVAGQRLPRDERAQVAGEVVGLGGAAGFLVQVAEVELPAVCLLAAVLAHQAVQPPLDAAGQPEIRRVDGQHQGRIQHARIEPVRQDQLDAQRRAAGIGQFLPFVDPRETVQTPPGCLADGRGHRGRLQAIQGRFEALVVAQRLAAPDEAQDLVGRRADQP</sequence>
<accession>A0A2A2M1P5</accession>
<dbReference type="AlphaFoldDB" id="A0A2A2M1P5"/>
<dbReference type="Proteomes" id="UP000218231">
    <property type="component" value="Unassembled WGS sequence"/>
</dbReference>
<gene>
    <name evidence="1" type="ORF">WR25_23400</name>
</gene>
<evidence type="ECO:0000313" key="2">
    <source>
        <dbReference type="Proteomes" id="UP000218231"/>
    </source>
</evidence>